<dbReference type="InterPro" id="IPR051423">
    <property type="entry name" value="CD225/Dispanin"/>
</dbReference>
<keyword evidence="9" id="KW-1185">Reference proteome</keyword>
<keyword evidence="3 7" id="KW-0812">Transmembrane</keyword>
<organism evidence="8 9">
    <name type="scientific">Coilia grayii</name>
    <name type="common">Gray's grenadier anchovy</name>
    <dbReference type="NCBI Taxonomy" id="363190"/>
    <lineage>
        <taxon>Eukaryota</taxon>
        <taxon>Metazoa</taxon>
        <taxon>Chordata</taxon>
        <taxon>Craniata</taxon>
        <taxon>Vertebrata</taxon>
        <taxon>Euteleostomi</taxon>
        <taxon>Actinopterygii</taxon>
        <taxon>Neopterygii</taxon>
        <taxon>Teleostei</taxon>
        <taxon>Clupei</taxon>
        <taxon>Clupeiformes</taxon>
        <taxon>Clupeoidei</taxon>
        <taxon>Engraulidae</taxon>
        <taxon>Coilinae</taxon>
        <taxon>Coilia</taxon>
    </lineage>
</organism>
<evidence type="ECO:0000256" key="2">
    <source>
        <dbReference type="ARBA" id="ARBA00006843"/>
    </source>
</evidence>
<reference evidence="8 9" key="1">
    <citation type="submission" date="2024-09" db="EMBL/GenBank/DDBJ databases">
        <title>A chromosome-level genome assembly of Gray's grenadier anchovy, Coilia grayii.</title>
        <authorList>
            <person name="Fu Z."/>
        </authorList>
    </citation>
    <scope>NUCLEOTIDE SEQUENCE [LARGE SCALE GENOMIC DNA]</scope>
    <source>
        <strain evidence="8">G4</strain>
        <tissue evidence="8">Muscle</tissue>
    </source>
</reference>
<evidence type="ECO:0000256" key="1">
    <source>
        <dbReference type="ARBA" id="ARBA00004370"/>
    </source>
</evidence>
<dbReference type="GO" id="GO:0016020">
    <property type="term" value="C:membrane"/>
    <property type="evidence" value="ECO:0007669"/>
    <property type="project" value="UniProtKB-SubCell"/>
</dbReference>
<comment type="subcellular location">
    <subcellularLocation>
        <location evidence="1">Membrane</location>
    </subcellularLocation>
</comment>
<dbReference type="InterPro" id="IPR007593">
    <property type="entry name" value="CD225/Dispanin_fam"/>
</dbReference>
<dbReference type="Proteomes" id="UP001591681">
    <property type="component" value="Unassembled WGS sequence"/>
</dbReference>
<evidence type="ECO:0000313" key="9">
    <source>
        <dbReference type="Proteomes" id="UP001591681"/>
    </source>
</evidence>
<dbReference type="PANTHER" id="PTHR14948">
    <property type="entry name" value="NG5"/>
    <property type="match status" value="1"/>
</dbReference>
<keyword evidence="4 7" id="KW-1133">Transmembrane helix</keyword>
<feature type="region of interest" description="Disordered" evidence="6">
    <location>
        <begin position="60"/>
        <end position="99"/>
    </location>
</feature>
<name>A0ABD1JZP3_9TELE</name>
<evidence type="ECO:0000256" key="5">
    <source>
        <dbReference type="ARBA" id="ARBA00023136"/>
    </source>
</evidence>
<evidence type="ECO:0000256" key="4">
    <source>
        <dbReference type="ARBA" id="ARBA00022989"/>
    </source>
</evidence>
<dbReference type="AlphaFoldDB" id="A0ABD1JZP3"/>
<sequence length="181" mass="19773">MRAPMVRDQLCTPVEAVASLSCLLALTQCLCSSSKLHWSFLPTYCVHAAERLFSPVSRVPPAMSPGAPHTDKKMKQSLGGSTTHGSTDRGLADPRLGESQEPPPLKNYIFLTIFTCFCPAWPINIVALVFSIMAQSSYDEEDYDGAQRLGRKALHMGIASMITGILIIIIFCIVHYTTQGV</sequence>
<feature type="compositionally biased region" description="Basic and acidic residues" evidence="6">
    <location>
        <begin position="86"/>
        <end position="98"/>
    </location>
</feature>
<feature type="transmembrane region" description="Helical" evidence="7">
    <location>
        <begin position="108"/>
        <end position="132"/>
    </location>
</feature>
<evidence type="ECO:0000313" key="8">
    <source>
        <dbReference type="EMBL" id="KAL2092296.1"/>
    </source>
</evidence>
<evidence type="ECO:0000256" key="6">
    <source>
        <dbReference type="SAM" id="MobiDB-lite"/>
    </source>
</evidence>
<comment type="caution">
    <text evidence="8">The sequence shown here is derived from an EMBL/GenBank/DDBJ whole genome shotgun (WGS) entry which is preliminary data.</text>
</comment>
<evidence type="ECO:0000256" key="7">
    <source>
        <dbReference type="SAM" id="Phobius"/>
    </source>
</evidence>
<keyword evidence="5 7" id="KW-0472">Membrane</keyword>
<evidence type="ECO:0008006" key="10">
    <source>
        <dbReference type="Google" id="ProtNLM"/>
    </source>
</evidence>
<dbReference type="EMBL" id="JBHFQA010000010">
    <property type="protein sequence ID" value="KAL2092296.1"/>
    <property type="molecule type" value="Genomic_DNA"/>
</dbReference>
<dbReference type="PANTHER" id="PTHR14948:SF19">
    <property type="entry name" value="TRANSMEMBRANE PROTEIN 233"/>
    <property type="match status" value="1"/>
</dbReference>
<protein>
    <recommendedName>
        <fullName evidence="10">Transmembrane protein 233</fullName>
    </recommendedName>
</protein>
<dbReference type="Pfam" id="PF04505">
    <property type="entry name" value="CD225"/>
    <property type="match status" value="1"/>
</dbReference>
<proteinExistence type="inferred from homology"/>
<gene>
    <name evidence="8" type="ORF">ACEWY4_012094</name>
</gene>
<accession>A0ABD1JZP3</accession>
<evidence type="ECO:0000256" key="3">
    <source>
        <dbReference type="ARBA" id="ARBA00022692"/>
    </source>
</evidence>
<feature type="transmembrane region" description="Helical" evidence="7">
    <location>
        <begin position="153"/>
        <end position="176"/>
    </location>
</feature>
<comment type="similarity">
    <text evidence="2">Belongs to the CD225/Dispanin family.</text>
</comment>